<dbReference type="OrthoDB" id="7282222at2"/>
<dbReference type="Gene3D" id="2.60.120.10">
    <property type="entry name" value="Jelly Rolls"/>
    <property type="match status" value="1"/>
</dbReference>
<dbReference type="InterPro" id="IPR014710">
    <property type="entry name" value="RmlC-like_jellyroll"/>
</dbReference>
<gene>
    <name evidence="2" type="ORF">FRZ32_09225</name>
</gene>
<protein>
    <submittedName>
        <fullName evidence="2">DUF1971 domain-containing protein</fullName>
    </submittedName>
</protein>
<name>A0A5C6TX48_9SPHN</name>
<dbReference type="Proteomes" id="UP000321249">
    <property type="component" value="Unassembled WGS sequence"/>
</dbReference>
<sequence>MPNPVDLPPGLAPYRRSATFTEATVPAALLRDHDSKEGSWGLIHVEAGALRYRITDPRRAAFETILSPDTAPGLIEPTIRHNVEPVGPVRFHIEFWRAS</sequence>
<comment type="caution">
    <text evidence="2">The sequence shown here is derived from an EMBL/GenBank/DDBJ whole genome shotgun (WGS) entry which is preliminary data.</text>
</comment>
<reference evidence="2 3" key="1">
    <citation type="journal article" date="2015" name="J. Microbiol.">
        <title>Sphingosinicella ginsenosidimutans sp. nov., with ginsenoside converting activity.</title>
        <authorList>
            <person name="Kim J.K."/>
            <person name="Kang M.S."/>
            <person name="Park S.C."/>
            <person name="Kim K.M."/>
            <person name="Choi K."/>
            <person name="Yoon M.H."/>
            <person name="Im W.T."/>
        </authorList>
    </citation>
    <scope>NUCLEOTIDE SEQUENCE [LARGE SCALE GENOMIC DNA]</scope>
    <source>
        <strain evidence="2 3">BS-11</strain>
    </source>
</reference>
<dbReference type="SUPFAM" id="SSF51197">
    <property type="entry name" value="Clavaminate synthase-like"/>
    <property type="match status" value="1"/>
</dbReference>
<evidence type="ECO:0000313" key="2">
    <source>
        <dbReference type="EMBL" id="TXC64992.1"/>
    </source>
</evidence>
<feature type="domain" description="TehB/YeaR-like" evidence="1">
    <location>
        <begin position="15"/>
        <end position="93"/>
    </location>
</feature>
<dbReference type="EMBL" id="VOQQ01000001">
    <property type="protein sequence ID" value="TXC64992.1"/>
    <property type="molecule type" value="Genomic_DNA"/>
</dbReference>
<dbReference type="AlphaFoldDB" id="A0A5C6TX48"/>
<dbReference type="Pfam" id="PF09313">
    <property type="entry name" value="TehB-like"/>
    <property type="match status" value="1"/>
</dbReference>
<proteinExistence type="predicted"/>
<accession>A0A5C6TX48</accession>
<dbReference type="InterPro" id="IPR015392">
    <property type="entry name" value="TehB/YeaR-like_dom"/>
</dbReference>
<keyword evidence="3" id="KW-1185">Reference proteome</keyword>
<organism evidence="2 3">
    <name type="scientific">Allosphingosinicella ginsenosidimutans</name>
    <dbReference type="NCBI Taxonomy" id="1176539"/>
    <lineage>
        <taxon>Bacteria</taxon>
        <taxon>Pseudomonadati</taxon>
        <taxon>Pseudomonadota</taxon>
        <taxon>Alphaproteobacteria</taxon>
        <taxon>Sphingomonadales</taxon>
        <taxon>Sphingomonadaceae</taxon>
        <taxon>Allosphingosinicella</taxon>
    </lineage>
</organism>
<evidence type="ECO:0000259" key="1">
    <source>
        <dbReference type="Pfam" id="PF09313"/>
    </source>
</evidence>
<evidence type="ECO:0000313" key="3">
    <source>
        <dbReference type="Proteomes" id="UP000321249"/>
    </source>
</evidence>